<evidence type="ECO:0000256" key="3">
    <source>
        <dbReference type="ARBA" id="ARBA00022989"/>
    </source>
</evidence>
<keyword evidence="3 5" id="KW-1133">Transmembrane helix</keyword>
<keyword evidence="4 5" id="KW-0472">Membrane</keyword>
<dbReference type="Pfam" id="PF04932">
    <property type="entry name" value="Wzy_C"/>
    <property type="match status" value="1"/>
</dbReference>
<comment type="caution">
    <text evidence="7">The sequence shown here is derived from an EMBL/GenBank/DDBJ whole genome shotgun (WGS) entry which is preliminary data.</text>
</comment>
<proteinExistence type="predicted"/>
<evidence type="ECO:0000256" key="2">
    <source>
        <dbReference type="ARBA" id="ARBA00022692"/>
    </source>
</evidence>
<feature type="transmembrane region" description="Helical" evidence="5">
    <location>
        <begin position="137"/>
        <end position="156"/>
    </location>
</feature>
<evidence type="ECO:0000313" key="7">
    <source>
        <dbReference type="EMBL" id="TXG90110.1"/>
    </source>
</evidence>
<dbReference type="EMBL" id="QRCM01000001">
    <property type="protein sequence ID" value="TXG90110.1"/>
    <property type="molecule type" value="Genomic_DNA"/>
</dbReference>
<dbReference type="PANTHER" id="PTHR37422:SF23">
    <property type="entry name" value="TEICHURONIC ACID BIOSYNTHESIS PROTEIN TUAE"/>
    <property type="match status" value="1"/>
</dbReference>
<evidence type="ECO:0000256" key="4">
    <source>
        <dbReference type="ARBA" id="ARBA00023136"/>
    </source>
</evidence>
<accession>A0A6P2CDU5</accession>
<feature type="transmembrane region" description="Helical" evidence="5">
    <location>
        <begin position="380"/>
        <end position="400"/>
    </location>
</feature>
<dbReference type="PANTHER" id="PTHR37422">
    <property type="entry name" value="TEICHURONIC ACID BIOSYNTHESIS PROTEIN TUAE"/>
    <property type="match status" value="1"/>
</dbReference>
<organism evidence="7 8">
    <name type="scientific">Rhodococcus rhodnii</name>
    <dbReference type="NCBI Taxonomy" id="38312"/>
    <lineage>
        <taxon>Bacteria</taxon>
        <taxon>Bacillati</taxon>
        <taxon>Actinomycetota</taxon>
        <taxon>Actinomycetes</taxon>
        <taxon>Mycobacteriales</taxon>
        <taxon>Nocardiaceae</taxon>
        <taxon>Rhodococcus</taxon>
    </lineage>
</organism>
<feature type="transmembrane region" description="Helical" evidence="5">
    <location>
        <begin position="231"/>
        <end position="253"/>
    </location>
</feature>
<dbReference type="InterPro" id="IPR051533">
    <property type="entry name" value="WaaL-like"/>
</dbReference>
<keyword evidence="7" id="KW-0436">Ligase</keyword>
<dbReference type="AlphaFoldDB" id="A0A6P2CDU5"/>
<dbReference type="GO" id="GO:0016020">
    <property type="term" value="C:membrane"/>
    <property type="evidence" value="ECO:0007669"/>
    <property type="project" value="UniProtKB-SubCell"/>
</dbReference>
<reference evidence="7 8" key="1">
    <citation type="submission" date="2018-07" db="EMBL/GenBank/DDBJ databases">
        <title>Genome sequence of Rhodococcus rhodnii ATCC 35071 from Rhodnius prolixus.</title>
        <authorList>
            <person name="Patel V."/>
            <person name="Vogel K.J."/>
        </authorList>
    </citation>
    <scope>NUCLEOTIDE SEQUENCE [LARGE SCALE GENOMIC DNA]</scope>
    <source>
        <strain evidence="7 8">ATCC 35071</strain>
    </source>
</reference>
<feature type="transmembrane region" description="Helical" evidence="5">
    <location>
        <begin position="353"/>
        <end position="373"/>
    </location>
</feature>
<evidence type="ECO:0000256" key="5">
    <source>
        <dbReference type="SAM" id="Phobius"/>
    </source>
</evidence>
<dbReference type="Proteomes" id="UP000471120">
    <property type="component" value="Unassembled WGS sequence"/>
</dbReference>
<dbReference type="GO" id="GO:0016874">
    <property type="term" value="F:ligase activity"/>
    <property type="evidence" value="ECO:0007669"/>
    <property type="project" value="UniProtKB-KW"/>
</dbReference>
<feature type="transmembrane region" description="Helical" evidence="5">
    <location>
        <begin position="110"/>
        <end position="131"/>
    </location>
</feature>
<feature type="transmembrane region" description="Helical" evidence="5">
    <location>
        <begin position="85"/>
        <end position="103"/>
    </location>
</feature>
<sequence>MPVFLPVILFAVWLLLVGSVWRRPQRGALVVAAVTPFDGLLAIMRLPDLADGWKEGLLVAAIASAALRNSRTPCPRGGLAGFAPWWPAAAAFVLIGTASAFVAHGTDGIVAVKITFFYLVAVPLLLWWAPFDSRDRDVLVSILMATGVAVSVLGLVQQRLGPDRMVGWGYEYGEQVRSAGGLFRTFSTFGQPFPFALFVTTSLLVGGAVALGDPRRLRNSLFLVMSPIMAFAMTTAVVRAAVLGLVLGAIWIAATRFPPLFALLGAGLVTVLCALPFLPASAVDALTSGSSLDERRSGWSGIVDSLAVHPLGAGLGATGSAADALRESDGGTTAAAYQPDNYYVKVLVELGPIGLWLVVLLLGGALATAYLAARTATGDDAAFAGGVGASIVAAIGASIVSTYFEIFPLDFFFWLLLGAVGCAQAQRGSCSDRWRSRRAEAASRRTAANS</sequence>
<keyword evidence="2 5" id="KW-0812">Transmembrane</keyword>
<name>A0A6P2CDU5_9NOCA</name>
<gene>
    <name evidence="7" type="ORF">DW322_07625</name>
</gene>
<feature type="transmembrane region" description="Helical" evidence="5">
    <location>
        <begin position="193"/>
        <end position="211"/>
    </location>
</feature>
<feature type="transmembrane region" description="Helical" evidence="5">
    <location>
        <begin position="260"/>
        <end position="278"/>
    </location>
</feature>
<comment type="subcellular location">
    <subcellularLocation>
        <location evidence="1">Membrane</location>
        <topology evidence="1">Multi-pass membrane protein</topology>
    </subcellularLocation>
</comment>
<dbReference type="InterPro" id="IPR007016">
    <property type="entry name" value="O-antigen_ligase-rel_domated"/>
</dbReference>
<evidence type="ECO:0000256" key="1">
    <source>
        <dbReference type="ARBA" id="ARBA00004141"/>
    </source>
</evidence>
<evidence type="ECO:0000313" key="8">
    <source>
        <dbReference type="Proteomes" id="UP000471120"/>
    </source>
</evidence>
<feature type="domain" description="O-antigen ligase-related" evidence="6">
    <location>
        <begin position="228"/>
        <end position="358"/>
    </location>
</feature>
<protein>
    <submittedName>
        <fullName evidence="7">O-antigen ligase domain-containing protein</fullName>
    </submittedName>
</protein>
<evidence type="ECO:0000259" key="6">
    <source>
        <dbReference type="Pfam" id="PF04932"/>
    </source>
</evidence>